<evidence type="ECO:0000313" key="2">
    <source>
        <dbReference type="EMBL" id="CAB4221953.1"/>
    </source>
</evidence>
<gene>
    <name evidence="1" type="ORF">UFOVP1261_17</name>
    <name evidence="2" type="ORF">UFOVP1650_5</name>
</gene>
<sequence>MTHDELLAKLPITTSPEGYTIIKSSMTLGIIKALRAVVELHKPMLSKYMEPDTDRYECQTCREEPYYSFNAPYPCTTIQAIGEQIK</sequence>
<proteinExistence type="predicted"/>
<reference evidence="1" key="1">
    <citation type="submission" date="2020-05" db="EMBL/GenBank/DDBJ databases">
        <authorList>
            <person name="Chiriac C."/>
            <person name="Salcher M."/>
            <person name="Ghai R."/>
            <person name="Kavagutti S V."/>
        </authorList>
    </citation>
    <scope>NUCLEOTIDE SEQUENCE</scope>
</reference>
<evidence type="ECO:0000313" key="1">
    <source>
        <dbReference type="EMBL" id="CAB4194226.1"/>
    </source>
</evidence>
<dbReference type="EMBL" id="LR797517">
    <property type="protein sequence ID" value="CAB4221953.1"/>
    <property type="molecule type" value="Genomic_DNA"/>
</dbReference>
<organism evidence="1">
    <name type="scientific">uncultured Caudovirales phage</name>
    <dbReference type="NCBI Taxonomy" id="2100421"/>
    <lineage>
        <taxon>Viruses</taxon>
        <taxon>Duplodnaviria</taxon>
        <taxon>Heunggongvirae</taxon>
        <taxon>Uroviricota</taxon>
        <taxon>Caudoviricetes</taxon>
        <taxon>Peduoviridae</taxon>
        <taxon>Maltschvirus</taxon>
        <taxon>Maltschvirus maltsch</taxon>
    </lineage>
</organism>
<accession>A0A6J5RIR8</accession>
<name>A0A6J5RIR8_9CAUD</name>
<protein>
    <submittedName>
        <fullName evidence="1">Uncharacterized protein</fullName>
    </submittedName>
</protein>
<dbReference type="EMBL" id="LR797209">
    <property type="protein sequence ID" value="CAB4194226.1"/>
    <property type="molecule type" value="Genomic_DNA"/>
</dbReference>